<dbReference type="AlphaFoldDB" id="A0A1Y3QWF3"/>
<dbReference type="OrthoDB" id="1038500at2"/>
<keyword evidence="1" id="KW-0732">Signal</keyword>
<evidence type="ECO:0000256" key="1">
    <source>
        <dbReference type="SAM" id="SignalP"/>
    </source>
</evidence>
<feature type="chain" id="PRO_5012870205" evidence="1">
    <location>
        <begin position="23"/>
        <end position="301"/>
    </location>
</feature>
<feature type="signal peptide" evidence="1">
    <location>
        <begin position="1"/>
        <end position="22"/>
    </location>
</feature>
<comment type="caution">
    <text evidence="2">The sequence shown here is derived from an EMBL/GenBank/DDBJ whole genome shotgun (WGS) entry which is preliminary data.</text>
</comment>
<organism evidence="2 3">
    <name type="scientific">Alistipes onderdonkii</name>
    <dbReference type="NCBI Taxonomy" id="328813"/>
    <lineage>
        <taxon>Bacteria</taxon>
        <taxon>Pseudomonadati</taxon>
        <taxon>Bacteroidota</taxon>
        <taxon>Bacteroidia</taxon>
        <taxon>Bacteroidales</taxon>
        <taxon>Rikenellaceae</taxon>
        <taxon>Alistipes</taxon>
    </lineage>
</organism>
<name>A0A1Y3QWF3_9BACT</name>
<evidence type="ECO:0000313" key="2">
    <source>
        <dbReference type="EMBL" id="OUN04012.1"/>
    </source>
</evidence>
<accession>A0A1Y3QWF3</accession>
<dbReference type="InterPro" id="IPR022298">
    <property type="entry name" value="Conjug_transposon_TraN"/>
</dbReference>
<dbReference type="EMBL" id="NFHB01000003">
    <property type="protein sequence ID" value="OUN04012.1"/>
    <property type="molecule type" value="Genomic_DNA"/>
</dbReference>
<dbReference type="Pfam" id="PF13595">
    <property type="entry name" value="DUF4138"/>
    <property type="match status" value="1"/>
</dbReference>
<dbReference type="RefSeq" id="WP_087401813.1">
    <property type="nucleotide sequence ID" value="NZ_JADMTG010000003.1"/>
</dbReference>
<dbReference type="NCBIfam" id="TIGR03780">
    <property type="entry name" value="Bac_Flav_CT_N"/>
    <property type="match status" value="1"/>
</dbReference>
<evidence type="ECO:0000313" key="3">
    <source>
        <dbReference type="Proteomes" id="UP000195772"/>
    </source>
</evidence>
<gene>
    <name evidence="2" type="ORF">B5G41_06010</name>
</gene>
<sequence length="301" mass="33340">MKRDLIYLFLIVAAIAAAKVTAQTTPETPAEIRPQHIEAGFTKTVHILFPSPVTYIDIGSMDIIAGKADGAENVVRVKAAVRNFAAETNLTVITEDGGFFTFDVYYAENPAVSTLNLTVQEPQPESMKKPAAVGYPQPTAPASESRVLLREVGREKPATVKRMLSDIYRQNRTDVKGIRTKKYGIGVEVLGIYVFNDVIYIHTCISNDTNISFEVDARRFIVADRKLAKRTAQQQTSLEILRVCNDPAVVRGHQRQRTVFALPKLTIPDDKVLLLEIVEKNGARHQTVEIPAGELLDAKLL</sequence>
<protein>
    <submittedName>
        <fullName evidence="2">Conjugative transposon protein TraN</fullName>
    </submittedName>
</protein>
<reference evidence="3" key="1">
    <citation type="submission" date="2017-04" db="EMBL/GenBank/DDBJ databases">
        <title>Function of individual gut microbiota members based on whole genome sequencing of pure cultures obtained from chicken caecum.</title>
        <authorList>
            <person name="Medvecky M."/>
            <person name="Cejkova D."/>
            <person name="Polansky O."/>
            <person name="Karasova D."/>
            <person name="Kubasova T."/>
            <person name="Cizek A."/>
            <person name="Rychlik I."/>
        </authorList>
    </citation>
    <scope>NUCLEOTIDE SEQUENCE [LARGE SCALE GENOMIC DNA]</scope>
    <source>
        <strain evidence="3">An90</strain>
    </source>
</reference>
<dbReference type="Proteomes" id="UP000195772">
    <property type="component" value="Unassembled WGS sequence"/>
</dbReference>
<proteinExistence type="predicted"/>